<dbReference type="RefSeq" id="WP_263062157.1">
    <property type="nucleotide sequence ID" value="NZ_JAOUSE010000052.1"/>
</dbReference>
<evidence type="ECO:0000313" key="2">
    <source>
        <dbReference type="Proteomes" id="UP001208656"/>
    </source>
</evidence>
<reference evidence="1 2" key="1">
    <citation type="submission" date="2022-10" db="EMBL/GenBank/DDBJ databases">
        <title>Description of Fervidibacillus gen. nov. in the family Fervidibacillaceae fam. nov. with two species, Fervidibacillus albus sp. nov., and Fervidibacillus halotolerans sp. nov., isolated from tidal flat sediments.</title>
        <authorList>
            <person name="Kwon K.K."/>
            <person name="Yang S.-H."/>
        </authorList>
    </citation>
    <scope>NUCLEOTIDE SEQUENCE [LARGE SCALE GENOMIC DNA]</scope>
    <source>
        <strain evidence="1 2">DSM 23332</strain>
    </source>
</reference>
<dbReference type="EMBL" id="JAOUSE010000052">
    <property type="protein sequence ID" value="MCU9595400.1"/>
    <property type="molecule type" value="Genomic_DNA"/>
</dbReference>
<sequence>MNGRNLLNPHFLSKNIEADRVSLSDCRQTPTQMLHLSWDLSFFAHHFLRFLSYLGWTWSFPCP</sequence>
<proteinExistence type="predicted"/>
<keyword evidence="2" id="KW-1185">Reference proteome</keyword>
<feature type="non-terminal residue" evidence="1">
    <location>
        <position position="63"/>
    </location>
</feature>
<accession>A0ABT2WIJ5</accession>
<name>A0ABT2WIJ5_9BACI</name>
<protein>
    <submittedName>
        <fullName evidence="1">Uncharacterized protein</fullName>
    </submittedName>
</protein>
<dbReference type="Proteomes" id="UP001208656">
    <property type="component" value="Unassembled WGS sequence"/>
</dbReference>
<comment type="caution">
    <text evidence="1">The sequence shown here is derived from an EMBL/GenBank/DDBJ whole genome shotgun (WGS) entry which is preliminary data.</text>
</comment>
<evidence type="ECO:0000313" key="1">
    <source>
        <dbReference type="EMBL" id="MCU9595400.1"/>
    </source>
</evidence>
<gene>
    <name evidence="1" type="ORF">OEV82_13200</name>
</gene>
<organism evidence="1 2">
    <name type="scientific">Pallidibacillus thermolactis</name>
    <dbReference type="NCBI Taxonomy" id="251051"/>
    <lineage>
        <taxon>Bacteria</taxon>
        <taxon>Bacillati</taxon>
        <taxon>Bacillota</taxon>
        <taxon>Bacilli</taxon>
        <taxon>Bacillales</taxon>
        <taxon>Bacillaceae</taxon>
        <taxon>Pallidibacillus</taxon>
    </lineage>
</organism>